<dbReference type="InterPro" id="IPR011990">
    <property type="entry name" value="TPR-like_helical_dom_sf"/>
</dbReference>
<keyword evidence="2" id="KW-1133">Transmembrane helix</keyword>
<dbReference type="AlphaFoldDB" id="A0A1H2PSF5"/>
<protein>
    <submittedName>
        <fullName evidence="4">Tetratricopeptide repeat-containing protein</fullName>
    </submittedName>
</protein>
<dbReference type="STRING" id="1770053.SAMN05216551_109242"/>
<dbReference type="Gene3D" id="1.25.40.10">
    <property type="entry name" value="Tetratricopeptide repeat domain"/>
    <property type="match status" value="1"/>
</dbReference>
<dbReference type="Proteomes" id="UP000243719">
    <property type="component" value="Unassembled WGS sequence"/>
</dbReference>
<keyword evidence="2" id="KW-0472">Membrane</keyword>
<feature type="compositionally biased region" description="Low complexity" evidence="1">
    <location>
        <begin position="300"/>
        <end position="325"/>
    </location>
</feature>
<dbReference type="EMBL" id="FNLO01000009">
    <property type="protein sequence ID" value="SDV49924.1"/>
    <property type="molecule type" value="Genomic_DNA"/>
</dbReference>
<name>A0A1H2PSF5_9BURK</name>
<evidence type="ECO:0000256" key="2">
    <source>
        <dbReference type="SAM" id="Phobius"/>
    </source>
</evidence>
<evidence type="ECO:0000256" key="3">
    <source>
        <dbReference type="SAM" id="SignalP"/>
    </source>
</evidence>
<feature type="chain" id="PRO_5017221421" evidence="3">
    <location>
        <begin position="23"/>
        <end position="428"/>
    </location>
</feature>
<reference evidence="5" key="1">
    <citation type="submission" date="2016-09" db="EMBL/GenBank/DDBJ databases">
        <authorList>
            <person name="Varghese N."/>
            <person name="Submissions S."/>
        </authorList>
    </citation>
    <scope>NUCLEOTIDE SEQUENCE [LARGE SCALE GENOMIC DNA]</scope>
    <source>
        <strain evidence="5">JS23</strain>
    </source>
</reference>
<dbReference type="Pfam" id="PF13432">
    <property type="entry name" value="TPR_16"/>
    <property type="match status" value="1"/>
</dbReference>
<feature type="compositionally biased region" description="Polar residues" evidence="1">
    <location>
        <begin position="120"/>
        <end position="130"/>
    </location>
</feature>
<keyword evidence="3" id="KW-0732">Signal</keyword>
<sequence length="428" mass="44802">MQTLKQRARALCLATVVGVLCAGPAVSWSAPTVNDVERAVQRGDYPGAEQMLSEVIAAHPSSARAHYLYAQVLDRDGKATQARDEIARARTLDPALGFTDPNRFRQMEARINADAARASRGQQDVRNPTESPRRTDAPPAYRSTPAATNSGLGAGGILGVIAVLALIAGVLIWSVRRSRGRQARDVEATRLAELKRATALLDQVRAIKLDLKLSTAAQRDGWLAEAQQVEQDLSEIIEQLSQGPDSATAPTQSPAFRLEDLGRQVERLEALAAGRPDPGLGREAPAGSAYADEANRFGRAGQQSGPGPYYPQQQQQAGPVIVQQPGSGMGGGLMAGVLIGEMMSQLGHHRDGGRADSNSGNSGHFGSGNDLGPGMGPFEPGNGWHDGDSAPSDSGFDFGSGGSGGSDWGGGNDSFDTGSSGGNDDWNS</sequence>
<proteinExistence type="predicted"/>
<organism evidence="4 5">
    <name type="scientific">Chitinasiproducens palmae</name>
    <dbReference type="NCBI Taxonomy" id="1770053"/>
    <lineage>
        <taxon>Bacteria</taxon>
        <taxon>Pseudomonadati</taxon>
        <taxon>Pseudomonadota</taxon>
        <taxon>Betaproteobacteria</taxon>
        <taxon>Burkholderiales</taxon>
        <taxon>Burkholderiaceae</taxon>
        <taxon>Chitinasiproducens</taxon>
    </lineage>
</organism>
<evidence type="ECO:0000313" key="5">
    <source>
        <dbReference type="Proteomes" id="UP000243719"/>
    </source>
</evidence>
<feature type="compositionally biased region" description="Gly residues" evidence="1">
    <location>
        <begin position="398"/>
        <end position="412"/>
    </location>
</feature>
<keyword evidence="2" id="KW-0812">Transmembrane</keyword>
<dbReference type="RefSeq" id="WP_170845180.1">
    <property type="nucleotide sequence ID" value="NZ_FNLO01000009.1"/>
</dbReference>
<feature type="compositionally biased region" description="Gly residues" evidence="1">
    <location>
        <begin position="363"/>
        <end position="375"/>
    </location>
</feature>
<dbReference type="SUPFAM" id="SSF48452">
    <property type="entry name" value="TPR-like"/>
    <property type="match status" value="1"/>
</dbReference>
<feature type="region of interest" description="Disordered" evidence="1">
    <location>
        <begin position="298"/>
        <end position="325"/>
    </location>
</feature>
<accession>A0A1H2PSF5</accession>
<keyword evidence="5" id="KW-1185">Reference proteome</keyword>
<evidence type="ECO:0000313" key="4">
    <source>
        <dbReference type="EMBL" id="SDV49924.1"/>
    </source>
</evidence>
<gene>
    <name evidence="4" type="ORF">SAMN05216551_109242</name>
</gene>
<feature type="transmembrane region" description="Helical" evidence="2">
    <location>
        <begin position="152"/>
        <end position="175"/>
    </location>
</feature>
<feature type="region of interest" description="Disordered" evidence="1">
    <location>
        <begin position="115"/>
        <end position="148"/>
    </location>
</feature>
<feature type="signal peptide" evidence="3">
    <location>
        <begin position="1"/>
        <end position="22"/>
    </location>
</feature>
<evidence type="ECO:0000256" key="1">
    <source>
        <dbReference type="SAM" id="MobiDB-lite"/>
    </source>
</evidence>
<feature type="region of interest" description="Disordered" evidence="1">
    <location>
        <begin position="347"/>
        <end position="428"/>
    </location>
</feature>